<dbReference type="OrthoDB" id="40902at2759"/>
<dbReference type="Gene3D" id="2.60.270.50">
    <property type="match status" value="1"/>
</dbReference>
<sequence>MLGILANSIMSSSSSDLSSKGRSLLHKVTNKSSLPLILAADLHESGRWWTVPPATIPPAGGIATYSSCNRDGGILTGTTGAVAYRVAHTDFYVALFFSNPYVGAFKAGAKVYRGLPSTAQLKTDYASNDVVLVKQGTTVFGSIHVGFAPAVDRDSPATYTFDIQGDSLSGVPLESLVPPADSEHQPKRQHPLAVPRSIDPPYSLRLLSYNLFLRPLLVATRPRSHQMTTRNRAPSCLSNAPLSSTTFFASMRSLTIRSEQRSSKPPSAGISTTASKALHRAGLLPRSHRAFLSSLASPSSNRTPKCLHTPSAPMHFPQKVLSHASCCCRKVAPSTSSQHTCRPTRAMSPGTCTFR</sequence>
<protein>
    <submittedName>
        <fullName evidence="2">Uncharacterized protein</fullName>
    </submittedName>
</protein>
<accession>A0A1Y2HNH1</accession>
<dbReference type="Proteomes" id="UP000193411">
    <property type="component" value="Unassembled WGS sequence"/>
</dbReference>
<reference evidence="2 3" key="1">
    <citation type="submission" date="2016-07" db="EMBL/GenBank/DDBJ databases">
        <title>Pervasive Adenine N6-methylation of Active Genes in Fungi.</title>
        <authorList>
            <consortium name="DOE Joint Genome Institute"/>
            <person name="Mondo S.J."/>
            <person name="Dannebaum R.O."/>
            <person name="Kuo R.C."/>
            <person name="Labutti K."/>
            <person name="Haridas S."/>
            <person name="Kuo A."/>
            <person name="Salamov A."/>
            <person name="Ahrendt S.R."/>
            <person name="Lipzen A."/>
            <person name="Sullivan W."/>
            <person name="Andreopoulos W.B."/>
            <person name="Clum A."/>
            <person name="Lindquist E."/>
            <person name="Daum C."/>
            <person name="Ramamoorthy G.K."/>
            <person name="Gryganskyi A."/>
            <person name="Culley D."/>
            <person name="Magnuson J.K."/>
            <person name="James T.Y."/>
            <person name="O'Malley M.A."/>
            <person name="Stajich J.E."/>
            <person name="Spatafora J.W."/>
            <person name="Visel A."/>
            <person name="Grigoriev I.V."/>
        </authorList>
    </citation>
    <scope>NUCLEOTIDE SEQUENCE [LARGE SCALE GENOMIC DNA]</scope>
    <source>
        <strain evidence="2 3">PL171</strain>
    </source>
</reference>
<dbReference type="EMBL" id="MCFL01000018">
    <property type="protein sequence ID" value="ORZ36146.1"/>
    <property type="molecule type" value="Genomic_DNA"/>
</dbReference>
<dbReference type="AlphaFoldDB" id="A0A1Y2HNH1"/>
<keyword evidence="3" id="KW-1185">Reference proteome</keyword>
<feature type="region of interest" description="Disordered" evidence="1">
    <location>
        <begin position="174"/>
        <end position="195"/>
    </location>
</feature>
<organism evidence="2 3">
    <name type="scientific">Catenaria anguillulae PL171</name>
    <dbReference type="NCBI Taxonomy" id="765915"/>
    <lineage>
        <taxon>Eukaryota</taxon>
        <taxon>Fungi</taxon>
        <taxon>Fungi incertae sedis</taxon>
        <taxon>Blastocladiomycota</taxon>
        <taxon>Blastocladiomycetes</taxon>
        <taxon>Blastocladiales</taxon>
        <taxon>Catenariaceae</taxon>
        <taxon>Catenaria</taxon>
    </lineage>
</organism>
<proteinExistence type="predicted"/>
<dbReference type="InterPro" id="IPR015926">
    <property type="entry name" value="Cytolysin/lectin"/>
</dbReference>
<feature type="region of interest" description="Disordered" evidence="1">
    <location>
        <begin position="255"/>
        <end position="274"/>
    </location>
</feature>
<dbReference type="SUPFAM" id="SSF63724">
    <property type="entry name" value="Cytolysin/lectin"/>
    <property type="match status" value="1"/>
</dbReference>
<evidence type="ECO:0000256" key="1">
    <source>
        <dbReference type="SAM" id="MobiDB-lite"/>
    </source>
</evidence>
<comment type="caution">
    <text evidence="2">The sequence shown here is derived from an EMBL/GenBank/DDBJ whole genome shotgun (WGS) entry which is preliminary data.</text>
</comment>
<name>A0A1Y2HNH1_9FUNG</name>
<evidence type="ECO:0000313" key="3">
    <source>
        <dbReference type="Proteomes" id="UP000193411"/>
    </source>
</evidence>
<gene>
    <name evidence="2" type="ORF">BCR44DRAFT_1083366</name>
</gene>
<evidence type="ECO:0000313" key="2">
    <source>
        <dbReference type="EMBL" id="ORZ36146.1"/>
    </source>
</evidence>